<sequence length="259" mass="28277">MAVSLEDLPELGLTMIVSNIVDEALAFVKEHCNAMTFNHVVRTAYWASILVKKQIFSTASVDLEAVIMSCILHDMGWAETKSLLSKDNRFEVDGANIAAAFIRACQTDKISDGKTSWNQSRVQRCWDAIALHSTPSIARHAAAEVSLTCLAIMADFMGPALPNSLGGENLITMEEYRAVLRLYPRNGFTTEGLKHVMCGLCNTKPATTFDNFVGSFGLRFGTDGQGAGKKEFVRAWEENQAANLLLSGLAGLEQLDARP</sequence>
<evidence type="ECO:0000313" key="2">
    <source>
        <dbReference type="Proteomes" id="UP000078397"/>
    </source>
</evidence>
<dbReference type="Gene3D" id="1.10.3210.10">
    <property type="entry name" value="Hypothetical protein af1432"/>
    <property type="match status" value="1"/>
</dbReference>
<dbReference type="SUPFAM" id="SSF109604">
    <property type="entry name" value="HD-domain/PDEase-like"/>
    <property type="match status" value="1"/>
</dbReference>
<dbReference type="AlphaFoldDB" id="A0A179FB84"/>
<dbReference type="Proteomes" id="UP000078397">
    <property type="component" value="Unassembled WGS sequence"/>
</dbReference>
<evidence type="ECO:0000313" key="1">
    <source>
        <dbReference type="EMBL" id="OAQ62722.1"/>
    </source>
</evidence>
<dbReference type="CDD" id="cd00077">
    <property type="entry name" value="HDc"/>
    <property type="match status" value="1"/>
</dbReference>
<dbReference type="InterPro" id="IPR003607">
    <property type="entry name" value="HD/PDEase_dom"/>
</dbReference>
<name>A0A179FB84_METCM</name>
<dbReference type="GeneID" id="28853467"/>
<dbReference type="OrthoDB" id="2378324at2759"/>
<dbReference type="RefSeq" id="XP_018140302.1">
    <property type="nucleotide sequence ID" value="XM_018289473.1"/>
</dbReference>
<proteinExistence type="predicted"/>
<dbReference type="PANTHER" id="PTHR35569:SF1">
    <property type="entry name" value="CYANAMIDE HYDRATASE DDI2-RELATED"/>
    <property type="match status" value="1"/>
</dbReference>
<dbReference type="KEGG" id="pchm:VFPPC_11224"/>
<dbReference type="GO" id="GO:0016787">
    <property type="term" value="F:hydrolase activity"/>
    <property type="evidence" value="ECO:0007669"/>
    <property type="project" value="UniProtKB-KW"/>
</dbReference>
<protein>
    <submittedName>
        <fullName evidence="1">Metal dependent phosphohydrolase</fullName>
    </submittedName>
</protein>
<dbReference type="STRING" id="1380566.A0A179FB84"/>
<keyword evidence="2" id="KW-1185">Reference proteome</keyword>
<gene>
    <name evidence="1" type="ORF">VFPPC_11224</name>
</gene>
<dbReference type="EMBL" id="LSBJ02000006">
    <property type="protein sequence ID" value="OAQ62722.1"/>
    <property type="molecule type" value="Genomic_DNA"/>
</dbReference>
<dbReference type="PANTHER" id="PTHR35569">
    <property type="entry name" value="CYANAMIDE HYDRATASE DDI2-RELATED"/>
    <property type="match status" value="1"/>
</dbReference>
<accession>A0A179FB84</accession>
<organism evidence="1 2">
    <name type="scientific">Pochonia chlamydosporia 170</name>
    <dbReference type="NCBI Taxonomy" id="1380566"/>
    <lineage>
        <taxon>Eukaryota</taxon>
        <taxon>Fungi</taxon>
        <taxon>Dikarya</taxon>
        <taxon>Ascomycota</taxon>
        <taxon>Pezizomycotina</taxon>
        <taxon>Sordariomycetes</taxon>
        <taxon>Hypocreomycetidae</taxon>
        <taxon>Hypocreales</taxon>
        <taxon>Clavicipitaceae</taxon>
        <taxon>Pochonia</taxon>
    </lineage>
</organism>
<reference evidence="1 2" key="1">
    <citation type="journal article" date="2016" name="PLoS Pathog.">
        <title>Biosynthesis of antibiotic leucinostatins in bio-control fungus Purpureocillium lilacinum and their inhibition on phytophthora revealed by genome mining.</title>
        <authorList>
            <person name="Wang G."/>
            <person name="Liu Z."/>
            <person name="Lin R."/>
            <person name="Li E."/>
            <person name="Mao Z."/>
            <person name="Ling J."/>
            <person name="Yang Y."/>
            <person name="Yin W.B."/>
            <person name="Xie B."/>
        </authorList>
    </citation>
    <scope>NUCLEOTIDE SEQUENCE [LARGE SCALE GENOMIC DNA]</scope>
    <source>
        <strain evidence="1">170</strain>
    </source>
</reference>
<comment type="caution">
    <text evidence="1">The sequence shown here is derived from an EMBL/GenBank/DDBJ whole genome shotgun (WGS) entry which is preliminary data.</text>
</comment>